<dbReference type="InterPro" id="IPR009525">
    <property type="entry name" value="DUF1145"/>
</dbReference>
<sequence length="121" mass="12980">MKVFLQVGKTAVAVFWVLVLVNLITPLNKPVDLLLDVLGALVLLAHVVELGLFGNRLRGLPNVNLHRVQVLLFGIFHLYGLAEPAPAEVAEPVPETLAEPIAEVIAQAPEAANDATQVQHA</sequence>
<evidence type="ECO:0000313" key="2">
    <source>
        <dbReference type="EMBL" id="GLK89572.1"/>
    </source>
</evidence>
<evidence type="ECO:0000313" key="3">
    <source>
        <dbReference type="Proteomes" id="UP001143328"/>
    </source>
</evidence>
<dbReference type="PANTHER" id="PTHR38775">
    <property type="entry name" value="INNER MEMBRANE PROTEIN-RELATED"/>
    <property type="match status" value="1"/>
</dbReference>
<dbReference type="Pfam" id="PF06611">
    <property type="entry name" value="DUF1145"/>
    <property type="match status" value="1"/>
</dbReference>
<reference evidence="2" key="1">
    <citation type="journal article" date="2014" name="Int. J. Syst. Evol. Microbiol.">
        <title>Complete genome sequence of Corynebacterium casei LMG S-19264T (=DSM 44701T), isolated from a smear-ripened cheese.</title>
        <authorList>
            <consortium name="US DOE Joint Genome Institute (JGI-PGF)"/>
            <person name="Walter F."/>
            <person name="Albersmeier A."/>
            <person name="Kalinowski J."/>
            <person name="Ruckert C."/>
        </authorList>
    </citation>
    <scope>NUCLEOTIDE SEQUENCE</scope>
    <source>
        <strain evidence="2">VKM B-2935</strain>
    </source>
</reference>
<dbReference type="Proteomes" id="UP001143328">
    <property type="component" value="Unassembled WGS sequence"/>
</dbReference>
<feature type="transmembrane region" description="Helical" evidence="1">
    <location>
        <begin position="33"/>
        <end position="53"/>
    </location>
</feature>
<dbReference type="RefSeq" id="WP_271195759.1">
    <property type="nucleotide sequence ID" value="NZ_BSFN01000006.1"/>
</dbReference>
<keyword evidence="1" id="KW-1133">Transmembrane helix</keyword>
<feature type="transmembrane region" description="Helical" evidence="1">
    <location>
        <begin position="7"/>
        <end position="27"/>
    </location>
</feature>
<dbReference type="PANTHER" id="PTHR38775:SF1">
    <property type="entry name" value="INNER MEMBRANE PROTEIN"/>
    <property type="match status" value="1"/>
</dbReference>
<reference evidence="2" key="2">
    <citation type="submission" date="2023-01" db="EMBL/GenBank/DDBJ databases">
        <authorList>
            <person name="Sun Q."/>
            <person name="Evtushenko L."/>
        </authorList>
    </citation>
    <scope>NUCLEOTIDE SEQUENCE</scope>
    <source>
        <strain evidence="2">VKM B-2935</strain>
    </source>
</reference>
<keyword evidence="1" id="KW-0472">Membrane</keyword>
<evidence type="ECO:0000256" key="1">
    <source>
        <dbReference type="SAM" id="Phobius"/>
    </source>
</evidence>
<accession>A0A9W6K644</accession>
<dbReference type="AlphaFoldDB" id="A0A9W6K644"/>
<keyword evidence="1" id="KW-0812">Transmembrane</keyword>
<proteinExistence type="predicted"/>
<evidence type="ECO:0008006" key="4">
    <source>
        <dbReference type="Google" id="ProtNLM"/>
    </source>
</evidence>
<keyword evidence="3" id="KW-1185">Reference proteome</keyword>
<protein>
    <recommendedName>
        <fullName evidence="4">DUF1145 domain-containing protein</fullName>
    </recommendedName>
</protein>
<organism evidence="2 3">
    <name type="scientific">Pseudomonas turukhanskensis</name>
    <dbReference type="NCBI Taxonomy" id="1806536"/>
    <lineage>
        <taxon>Bacteria</taxon>
        <taxon>Pseudomonadati</taxon>
        <taxon>Pseudomonadota</taxon>
        <taxon>Gammaproteobacteria</taxon>
        <taxon>Pseudomonadales</taxon>
        <taxon>Pseudomonadaceae</taxon>
        <taxon>Pseudomonas</taxon>
    </lineage>
</organism>
<name>A0A9W6K644_9PSED</name>
<gene>
    <name evidence="2" type="ORF">GCM10017655_26340</name>
</gene>
<comment type="caution">
    <text evidence="2">The sequence shown here is derived from an EMBL/GenBank/DDBJ whole genome shotgun (WGS) entry which is preliminary data.</text>
</comment>
<dbReference type="EMBL" id="BSFN01000006">
    <property type="protein sequence ID" value="GLK89572.1"/>
    <property type="molecule type" value="Genomic_DNA"/>
</dbReference>